<protein>
    <submittedName>
        <fullName evidence="1">Uncharacterized protein</fullName>
    </submittedName>
</protein>
<comment type="caution">
    <text evidence="1">The sequence shown here is derived from an EMBL/GenBank/DDBJ whole genome shotgun (WGS) entry which is preliminary data.</text>
</comment>
<sequence>MLSMANWLDDQLRTIYDPVPEDPSIDDEPSTPLRHPIDEAMNKLVHAVAAFHRAGPHYSRKSEAFRIFAAGTWDQRLYDQRILEAGQRLPKRRNVHQDILFAEAEVEEAVRLLKRSGLEEDARDLSWALKQYRKGGFPL</sequence>
<reference evidence="1 2" key="1">
    <citation type="submission" date="2017-03" db="EMBL/GenBank/DDBJ databases">
        <title>Genomes of endolithic fungi from Antarctica.</title>
        <authorList>
            <person name="Coleine C."/>
            <person name="Masonjones S."/>
            <person name="Stajich J.E."/>
        </authorList>
    </citation>
    <scope>NUCLEOTIDE SEQUENCE [LARGE SCALE GENOMIC DNA]</scope>
    <source>
        <strain evidence="1 2">CCFEE 6315</strain>
    </source>
</reference>
<organism evidence="1 2">
    <name type="scientific">Salinomyces thailandicus</name>
    <dbReference type="NCBI Taxonomy" id="706561"/>
    <lineage>
        <taxon>Eukaryota</taxon>
        <taxon>Fungi</taxon>
        <taxon>Dikarya</taxon>
        <taxon>Ascomycota</taxon>
        <taxon>Pezizomycotina</taxon>
        <taxon>Dothideomycetes</taxon>
        <taxon>Dothideomycetidae</taxon>
        <taxon>Mycosphaerellales</taxon>
        <taxon>Teratosphaeriaceae</taxon>
        <taxon>Salinomyces</taxon>
    </lineage>
</organism>
<dbReference type="OrthoDB" id="3904978at2759"/>
<evidence type="ECO:0000313" key="1">
    <source>
        <dbReference type="EMBL" id="TKA23517.1"/>
    </source>
</evidence>
<dbReference type="Proteomes" id="UP000308549">
    <property type="component" value="Unassembled WGS sequence"/>
</dbReference>
<dbReference type="AlphaFoldDB" id="A0A4U0TNM0"/>
<gene>
    <name evidence="1" type="ORF">B0A50_07095</name>
</gene>
<evidence type="ECO:0000313" key="2">
    <source>
        <dbReference type="Proteomes" id="UP000308549"/>
    </source>
</evidence>
<keyword evidence="2" id="KW-1185">Reference proteome</keyword>
<accession>A0A4U0TNM0</accession>
<name>A0A4U0TNM0_9PEZI</name>
<dbReference type="EMBL" id="NAJL01000054">
    <property type="protein sequence ID" value="TKA23517.1"/>
    <property type="molecule type" value="Genomic_DNA"/>
</dbReference>
<proteinExistence type="predicted"/>